<feature type="domain" description="Polymerase nucleotidyl transferase" evidence="1">
    <location>
        <begin position="11"/>
        <end position="59"/>
    </location>
</feature>
<dbReference type="RefSeq" id="WP_105221074.1">
    <property type="nucleotide sequence ID" value="NZ_CAWNSU010000082.1"/>
</dbReference>
<keyword evidence="3" id="KW-1185">Reference proteome</keyword>
<gene>
    <name evidence="2" type="ORF">BWI75_04095</name>
</gene>
<dbReference type="Gene3D" id="3.30.460.10">
    <property type="entry name" value="Beta Polymerase, domain 2"/>
    <property type="match status" value="1"/>
</dbReference>
<proteinExistence type="predicted"/>
<reference evidence="2 3" key="1">
    <citation type="journal article" date="2019" name="Front. Microbiol.">
        <title>Genomic Features for Desiccation Tolerance and Sugar Biosynthesis in the Extremophile Gloeocapsopsis sp. UTEX B3054.</title>
        <authorList>
            <person name="Urrejola C."/>
            <person name="Alcorta J."/>
            <person name="Salas L."/>
            <person name="Vasquez M."/>
            <person name="Polz M.F."/>
            <person name="Vicuna R."/>
            <person name="Diez B."/>
        </authorList>
    </citation>
    <scope>NUCLEOTIDE SEQUENCE [LARGE SCALE GENOMIC DNA]</scope>
    <source>
        <strain evidence="2 3">1H9</strain>
    </source>
</reference>
<dbReference type="EMBL" id="NAPY01000004">
    <property type="protein sequence ID" value="MUL35551.1"/>
    <property type="molecule type" value="Genomic_DNA"/>
</dbReference>
<dbReference type="GO" id="GO:0016779">
    <property type="term" value="F:nucleotidyltransferase activity"/>
    <property type="evidence" value="ECO:0007669"/>
    <property type="project" value="InterPro"/>
</dbReference>
<dbReference type="InterPro" id="IPR052548">
    <property type="entry name" value="Type_VII_TA_antitoxin"/>
</dbReference>
<dbReference type="PANTHER" id="PTHR33933">
    <property type="entry name" value="NUCLEOTIDYLTRANSFERASE"/>
    <property type="match status" value="1"/>
</dbReference>
<keyword evidence="2" id="KW-0808">Transferase</keyword>
<dbReference type="InterPro" id="IPR043519">
    <property type="entry name" value="NT_sf"/>
</dbReference>
<dbReference type="PANTHER" id="PTHR33933:SF1">
    <property type="entry name" value="PROTEIN ADENYLYLTRANSFERASE MNTA-RELATED"/>
    <property type="match status" value="1"/>
</dbReference>
<name>A0A6N8FRE5_9CHRO</name>
<sequence length="106" mass="11934">MNDKVKVVLAQLRHYLEALYGEQLDQVVLYGSQARGDAKPDSDIDVLIVLKQPVDSSAEIERTGEFTSHLCLENNVLISRTFTSIAQFKYETGGFFRNVRREGIAV</sequence>
<evidence type="ECO:0000259" key="1">
    <source>
        <dbReference type="Pfam" id="PF01909"/>
    </source>
</evidence>
<dbReference type="OrthoDB" id="463845at2"/>
<dbReference type="SUPFAM" id="SSF81301">
    <property type="entry name" value="Nucleotidyltransferase"/>
    <property type="match status" value="1"/>
</dbReference>
<dbReference type="Proteomes" id="UP000441797">
    <property type="component" value="Unassembled WGS sequence"/>
</dbReference>
<dbReference type="InterPro" id="IPR002934">
    <property type="entry name" value="Polymerase_NTP_transf_dom"/>
</dbReference>
<evidence type="ECO:0000313" key="3">
    <source>
        <dbReference type="Proteomes" id="UP000441797"/>
    </source>
</evidence>
<protein>
    <submittedName>
        <fullName evidence="2">Nucleotidyltransferase</fullName>
    </submittedName>
</protein>
<comment type="caution">
    <text evidence="2">The sequence shown here is derived from an EMBL/GenBank/DDBJ whole genome shotgun (WGS) entry which is preliminary data.</text>
</comment>
<dbReference type="AlphaFoldDB" id="A0A6N8FRE5"/>
<evidence type="ECO:0000313" key="2">
    <source>
        <dbReference type="EMBL" id="MUL35551.1"/>
    </source>
</evidence>
<dbReference type="Pfam" id="PF01909">
    <property type="entry name" value="NTP_transf_2"/>
    <property type="match status" value="1"/>
</dbReference>
<accession>A0A6N8FRE5</accession>
<organism evidence="2 3">
    <name type="scientific">Gloeocapsopsis dulcis AAB1 = 1H9</name>
    <dbReference type="NCBI Taxonomy" id="1433147"/>
    <lineage>
        <taxon>Bacteria</taxon>
        <taxon>Bacillati</taxon>
        <taxon>Cyanobacteriota</taxon>
        <taxon>Cyanophyceae</taxon>
        <taxon>Oscillatoriophycideae</taxon>
        <taxon>Chroococcales</taxon>
        <taxon>Chroococcaceae</taxon>
        <taxon>Gloeocapsopsis</taxon>
        <taxon>Gloeocapsopsis dulcis</taxon>
    </lineage>
</organism>
<dbReference type="CDD" id="cd05403">
    <property type="entry name" value="NT_KNTase_like"/>
    <property type="match status" value="1"/>
</dbReference>